<feature type="chain" id="PRO_5019375207" description="Secreted protein" evidence="1">
    <location>
        <begin position="33"/>
        <end position="167"/>
    </location>
</feature>
<evidence type="ECO:0000313" key="2">
    <source>
        <dbReference type="EMBL" id="RNE97285.1"/>
    </source>
</evidence>
<keyword evidence="3" id="KW-1185">Reference proteome</keyword>
<comment type="caution">
    <text evidence="2">The sequence shown here is derived from an EMBL/GenBank/DDBJ whole genome shotgun (WGS) entry which is preliminary data.</text>
</comment>
<evidence type="ECO:0008006" key="4">
    <source>
        <dbReference type="Google" id="ProtNLM"/>
    </source>
</evidence>
<dbReference type="EMBL" id="MKGL01000580">
    <property type="protein sequence ID" value="RNE97285.1"/>
    <property type="molecule type" value="Genomic_DNA"/>
</dbReference>
<organism evidence="2 3">
    <name type="scientific">Trypanosoma rangeli</name>
    <dbReference type="NCBI Taxonomy" id="5698"/>
    <lineage>
        <taxon>Eukaryota</taxon>
        <taxon>Discoba</taxon>
        <taxon>Euglenozoa</taxon>
        <taxon>Kinetoplastea</taxon>
        <taxon>Metakinetoplastina</taxon>
        <taxon>Trypanosomatida</taxon>
        <taxon>Trypanosomatidae</taxon>
        <taxon>Trypanosoma</taxon>
        <taxon>Herpetosoma</taxon>
    </lineage>
</organism>
<accession>A0A422MVM2</accession>
<dbReference type="GeneID" id="40333462"/>
<evidence type="ECO:0000313" key="3">
    <source>
        <dbReference type="Proteomes" id="UP000283634"/>
    </source>
</evidence>
<dbReference type="RefSeq" id="XP_029234048.1">
    <property type="nucleotide sequence ID" value="XM_029386208.1"/>
</dbReference>
<dbReference type="AlphaFoldDB" id="A0A422MVM2"/>
<gene>
    <name evidence="2" type="ORF">TraAM80_09529</name>
</gene>
<reference evidence="2 3" key="1">
    <citation type="journal article" date="2018" name="BMC Genomics">
        <title>Genomic comparison of Trypanosoma conorhini and Trypanosoma rangeli to Trypanosoma cruzi strains of high and low virulence.</title>
        <authorList>
            <person name="Bradwell K.R."/>
            <person name="Koparde V.N."/>
            <person name="Matveyev A.V."/>
            <person name="Serrano M.G."/>
            <person name="Alves J.M."/>
            <person name="Parikh H."/>
            <person name="Huang B."/>
            <person name="Lee V."/>
            <person name="Espinosa-Alvarez O."/>
            <person name="Ortiz P.A."/>
            <person name="Costa-Martins A.G."/>
            <person name="Teixeira M.M."/>
            <person name="Buck G.A."/>
        </authorList>
    </citation>
    <scope>NUCLEOTIDE SEQUENCE [LARGE SCALE GENOMIC DNA]</scope>
    <source>
        <strain evidence="2 3">AM80</strain>
    </source>
</reference>
<keyword evidence="1" id="KW-0732">Signal</keyword>
<protein>
    <recommendedName>
        <fullName evidence="4">Secreted protein</fullName>
    </recommendedName>
</protein>
<sequence>MCRCPLRTGVLRPFLLLPLPFFFSVSPSTSLALFPPETPGRLKPKRSQVRPGLVTDLAVESIFWVKFAASAVLDGAHPAAGRTLPRHGKVGLNATRAALRIRRWVGVCRQAHAAHQLALEFVDECAVRAGPRRTSHLHTPRGTLAASCSQRPQRVASNAPSKCGIVE</sequence>
<proteinExistence type="predicted"/>
<dbReference type="Proteomes" id="UP000283634">
    <property type="component" value="Unassembled WGS sequence"/>
</dbReference>
<name>A0A422MVM2_TRYRA</name>
<feature type="signal peptide" evidence="1">
    <location>
        <begin position="1"/>
        <end position="32"/>
    </location>
</feature>
<evidence type="ECO:0000256" key="1">
    <source>
        <dbReference type="SAM" id="SignalP"/>
    </source>
</evidence>